<evidence type="ECO:0000313" key="5">
    <source>
        <dbReference type="Proteomes" id="UP001217089"/>
    </source>
</evidence>
<sequence length="1221" mass="139014">MLDDNGNKLKHFTPFPTPHETNPYVFPPFGMILPVLRFLSAQRIPFCTVVVPELSPTQVWWPFFWSKVESYCIIGEIGEKGVLNIPTKNGYISDPEGLKWRLIAGRLAKYLSPTTQNELIVCCEAEIQQNIKSRMLNASFFSVMADETTDESKLSQLSICVRWSARIDSLTWLMRNYGSVMEALDTIIEESSSQSASDGRSYREAILAFEFISAVVCAQFLLGYLKPLTIALQAKDCDLVYAHSEAQTLVSVLQDLRGNVDERFHALYLRSCNIASEFEVQPTRPRATGRQRHRANAPAGSIEDHYKVNMFIPFLDHVIQHLTERFPPDLVGPLYGFYLIPAFIDKLTEDIIQTVEDTFQDELPSPDEFTQEIEKWIELCSKDNIKPISTLIETLAIALKQYYPNVNTILELLIALPVGTCSCERSFSSLRRLKTWTRSTMSEARLCGLGMLYIHRDDHVSEISPLEVGDLKSHLKSKGISSYLYRKHDLVRNCQLAGELHLEDIDVETVTSVVTTSVGSTPVQSSSDLATRLKSMEQNVNDLTAKKNMAKVDDALREVLDIATKVSHKDTEFYSKTLQACRRFDDDSDVCGLCMKLIGSTEDRKVASAVSEWAKGKKYERKVISPPHDCVSAEEAIVKDVDFYKLPFLNPCNFVAGNLQNNLDEWKAIEPYNEVMDWLENGVNVHTLNILKDNSRENHMIAENPPLYIFIIPVYFTSFIATTLLERVENCSLLVWGKVGKCEPPYLVLPLTVEPSKPRLCHDKRYLNLWIVDKPFKLDTLKDVPRIVDRNTYLTSIDDKSGYEHVRLSGESRKYFGIQFAGWYFVYATLPLGFKLSAYIYQKIGLEATGYCRKLGVPCLQYIDDRLISEWVHKGVCGGSPTLAYKGLYIVCQVLIRLGYFIALTKCNFEPPQILLYLGMLIDSRKLAFILPAQKKERFCCLRENILHRETVDIKTLQRFAGKCVSFVLAVPVARLYSREKFKAVRGKLRQEIEFWKFLDTWEGFIPWKSEKHLQLNLATDSFGYKWGAYLLNDSGVEFGDMFDSNDSRPILLKEADALINAMSSLAWKNEGSRDCNLTCALKELFQITQTGNIDLKSRDNPADAVSRPLSLNDTPLSQRKWTLIQRNHETNPYVFPPFGMILPVLRFLSAQRIPFCTVVVPELSPTQAWWPFFWSKVESYCIIGEIGEKGVLNIPTKNGYISDPEGLKWRLIAGRLCFSL</sequence>
<gene>
    <name evidence="4" type="ORF">KUTeg_021920</name>
</gene>
<dbReference type="InterPro" id="IPR012337">
    <property type="entry name" value="RNaseH-like_sf"/>
</dbReference>
<reference evidence="4 5" key="1">
    <citation type="submission" date="2022-12" db="EMBL/GenBank/DDBJ databases">
        <title>Chromosome-level genome of Tegillarca granosa.</title>
        <authorList>
            <person name="Kim J."/>
        </authorList>
    </citation>
    <scope>NUCLEOTIDE SEQUENCE [LARGE SCALE GENOMIC DNA]</scope>
    <source>
        <strain evidence="4">Teg-2019</strain>
        <tissue evidence="4">Adductor muscle</tissue>
    </source>
</reference>
<evidence type="ECO:0000313" key="4">
    <source>
        <dbReference type="EMBL" id="KAJ8300401.1"/>
    </source>
</evidence>
<feature type="domain" description="HAT C-terminal dimerisation" evidence="3">
    <location>
        <begin position="400"/>
        <end position="456"/>
    </location>
</feature>
<dbReference type="EMBL" id="JARBDR010000919">
    <property type="protein sequence ID" value="KAJ8300401.1"/>
    <property type="molecule type" value="Genomic_DNA"/>
</dbReference>
<dbReference type="SUPFAM" id="SSF56672">
    <property type="entry name" value="DNA/RNA polymerases"/>
    <property type="match status" value="1"/>
</dbReference>
<protein>
    <submittedName>
        <fullName evidence="4">Uncharacterized protein</fullName>
    </submittedName>
</protein>
<dbReference type="Gene3D" id="3.10.10.10">
    <property type="entry name" value="HIV Type 1 Reverse Transcriptase, subunit A, domain 1"/>
    <property type="match status" value="1"/>
</dbReference>
<feature type="coiled-coil region" evidence="1">
    <location>
        <begin position="526"/>
        <end position="553"/>
    </location>
</feature>
<name>A0ABQ9E9C1_TEGGR</name>
<dbReference type="Proteomes" id="UP001217089">
    <property type="component" value="Unassembled WGS sequence"/>
</dbReference>
<feature type="domain" description="Reverse transcriptase" evidence="2">
    <location>
        <begin position="788"/>
        <end position="920"/>
    </location>
</feature>
<organism evidence="4 5">
    <name type="scientific">Tegillarca granosa</name>
    <name type="common">Malaysian cockle</name>
    <name type="synonym">Anadara granosa</name>
    <dbReference type="NCBI Taxonomy" id="220873"/>
    <lineage>
        <taxon>Eukaryota</taxon>
        <taxon>Metazoa</taxon>
        <taxon>Spiralia</taxon>
        <taxon>Lophotrochozoa</taxon>
        <taxon>Mollusca</taxon>
        <taxon>Bivalvia</taxon>
        <taxon>Autobranchia</taxon>
        <taxon>Pteriomorphia</taxon>
        <taxon>Arcoida</taxon>
        <taxon>Arcoidea</taxon>
        <taxon>Arcidae</taxon>
        <taxon>Tegillarca</taxon>
    </lineage>
</organism>
<comment type="caution">
    <text evidence="4">The sequence shown here is derived from an EMBL/GenBank/DDBJ whole genome shotgun (WGS) entry which is preliminary data.</text>
</comment>
<proteinExistence type="predicted"/>
<dbReference type="InterPro" id="IPR043128">
    <property type="entry name" value="Rev_trsase/Diguanyl_cyclase"/>
</dbReference>
<evidence type="ECO:0000259" key="3">
    <source>
        <dbReference type="Pfam" id="PF05699"/>
    </source>
</evidence>
<accession>A0ABQ9E9C1</accession>
<dbReference type="SUPFAM" id="SSF53098">
    <property type="entry name" value="Ribonuclease H-like"/>
    <property type="match status" value="1"/>
</dbReference>
<dbReference type="InterPro" id="IPR008906">
    <property type="entry name" value="HATC_C_dom"/>
</dbReference>
<dbReference type="Gene3D" id="3.30.70.270">
    <property type="match status" value="1"/>
</dbReference>
<evidence type="ECO:0000259" key="2">
    <source>
        <dbReference type="Pfam" id="PF00078"/>
    </source>
</evidence>
<dbReference type="InterPro" id="IPR052958">
    <property type="entry name" value="IFN-induced_PKR_regulator"/>
</dbReference>
<dbReference type="Pfam" id="PF00078">
    <property type="entry name" value="RVT_1"/>
    <property type="match status" value="1"/>
</dbReference>
<dbReference type="PANTHER" id="PTHR46289:SF14">
    <property type="entry name" value="DUF4371 DOMAIN-CONTAINING PROTEIN"/>
    <property type="match status" value="1"/>
</dbReference>
<dbReference type="InterPro" id="IPR000477">
    <property type="entry name" value="RT_dom"/>
</dbReference>
<evidence type="ECO:0000256" key="1">
    <source>
        <dbReference type="SAM" id="Coils"/>
    </source>
</evidence>
<dbReference type="Pfam" id="PF05699">
    <property type="entry name" value="Dimer_Tnp_hAT"/>
    <property type="match status" value="1"/>
</dbReference>
<keyword evidence="1" id="KW-0175">Coiled coil</keyword>
<dbReference type="PANTHER" id="PTHR46289">
    <property type="entry name" value="52 KDA REPRESSOR OF THE INHIBITOR OF THE PROTEIN KINASE-LIKE PROTEIN-RELATED"/>
    <property type="match status" value="1"/>
</dbReference>
<dbReference type="InterPro" id="IPR043502">
    <property type="entry name" value="DNA/RNA_pol_sf"/>
</dbReference>
<keyword evidence="5" id="KW-1185">Reference proteome</keyword>